<keyword evidence="1 2" id="KW-0812">Transmembrane</keyword>
<keyword evidence="3" id="KW-1185">Reference proteome</keyword>
<feature type="transmembrane region" description="Helical" evidence="1">
    <location>
        <begin position="6"/>
        <end position="26"/>
    </location>
</feature>
<sequence>MNNSKSTIWLFVACCMVPLVLAFIALKWQWAPSHTTNKGEFVEGEVHVSALEKRDGALWSIALNAPSQCGDVCLEQAKTLSALQTALGKNQANVEIFILGEGAEHAQFKQVSGVDGLKPAALYLVDNKGLVVLAYPFVGDEQENRLIQKGLLQDLKKLLSYARSS</sequence>
<organism evidence="2 3">
    <name type="scientific">Pseudoalteromonas fenneropenaei</name>
    <dbReference type="NCBI Taxonomy" id="1737459"/>
    <lineage>
        <taxon>Bacteria</taxon>
        <taxon>Pseudomonadati</taxon>
        <taxon>Pseudomonadota</taxon>
        <taxon>Gammaproteobacteria</taxon>
        <taxon>Alteromonadales</taxon>
        <taxon>Pseudoalteromonadaceae</taxon>
        <taxon>Pseudoalteromonas</taxon>
    </lineage>
</organism>
<protein>
    <submittedName>
        <fullName evidence="2">Transmembrane cytochrome oxidase associated protein</fullName>
    </submittedName>
</protein>
<reference evidence="3" key="1">
    <citation type="journal article" date="2019" name="Int. J. Syst. Evol. Microbiol.">
        <title>The Global Catalogue of Microorganisms (GCM) 10K type strain sequencing project: providing services to taxonomists for standard genome sequencing and annotation.</title>
        <authorList>
            <consortium name="The Broad Institute Genomics Platform"/>
            <consortium name="The Broad Institute Genome Sequencing Center for Infectious Disease"/>
            <person name="Wu L."/>
            <person name="Ma J."/>
        </authorList>
    </citation>
    <scope>NUCLEOTIDE SEQUENCE [LARGE SCALE GENOMIC DNA]</scope>
    <source>
        <strain evidence="3">KCTC 42730</strain>
    </source>
</reference>
<comment type="caution">
    <text evidence="2">The sequence shown here is derived from an EMBL/GenBank/DDBJ whole genome shotgun (WGS) entry which is preliminary data.</text>
</comment>
<name>A0ABV7CQP5_9GAMM</name>
<evidence type="ECO:0000313" key="3">
    <source>
        <dbReference type="Proteomes" id="UP001595453"/>
    </source>
</evidence>
<dbReference type="RefSeq" id="WP_377128917.1">
    <property type="nucleotide sequence ID" value="NZ_JBHRSD010000048.1"/>
</dbReference>
<evidence type="ECO:0000256" key="1">
    <source>
        <dbReference type="SAM" id="Phobius"/>
    </source>
</evidence>
<dbReference type="EMBL" id="JBHRSD010000048">
    <property type="protein sequence ID" value="MFC3034852.1"/>
    <property type="molecule type" value="Genomic_DNA"/>
</dbReference>
<keyword evidence="1" id="KW-1133">Transmembrane helix</keyword>
<dbReference type="Proteomes" id="UP001595453">
    <property type="component" value="Unassembled WGS sequence"/>
</dbReference>
<gene>
    <name evidence="2" type="ORF">ACFOEE_20290</name>
</gene>
<accession>A0ABV7CQP5</accession>
<proteinExistence type="predicted"/>
<keyword evidence="1" id="KW-0472">Membrane</keyword>
<evidence type="ECO:0000313" key="2">
    <source>
        <dbReference type="EMBL" id="MFC3034852.1"/>
    </source>
</evidence>